<proteinExistence type="predicted"/>
<name>A0ABX9F614_9ENTR</name>
<evidence type="ECO:0000313" key="1">
    <source>
        <dbReference type="EMBL" id="RAY29510.1"/>
    </source>
</evidence>
<comment type="caution">
    <text evidence="1">The sequence shown here is derived from an EMBL/GenBank/DDBJ whole genome shotgun (WGS) entry which is preliminary data.</text>
</comment>
<organism evidence="1 2">
    <name type="scientific">Enterobacter kobei</name>
    <dbReference type="NCBI Taxonomy" id="208224"/>
    <lineage>
        <taxon>Bacteria</taxon>
        <taxon>Pseudomonadati</taxon>
        <taxon>Pseudomonadota</taxon>
        <taxon>Gammaproteobacteria</taxon>
        <taxon>Enterobacterales</taxon>
        <taxon>Enterobacteriaceae</taxon>
        <taxon>Enterobacter</taxon>
        <taxon>Enterobacter cloacae complex</taxon>
    </lineage>
</organism>
<keyword evidence="2" id="KW-1185">Reference proteome</keyword>
<dbReference type="Proteomes" id="UP000250603">
    <property type="component" value="Unassembled WGS sequence"/>
</dbReference>
<accession>A0ABX9F614</accession>
<gene>
    <name evidence="1" type="ORF">DP181_03555</name>
</gene>
<sequence>MKAAKDADAPVLLMGHGIINRYIAKELLASGWKEQTRPRTGYWGAGVYSRYPPRKSLFFH</sequence>
<evidence type="ECO:0000313" key="2">
    <source>
        <dbReference type="Proteomes" id="UP000250603"/>
    </source>
</evidence>
<protein>
    <submittedName>
        <fullName evidence="1">Phosphoglycerate mutase</fullName>
    </submittedName>
</protein>
<dbReference type="EMBL" id="QMCK01000008">
    <property type="protein sequence ID" value="RAY29510.1"/>
    <property type="molecule type" value="Genomic_DNA"/>
</dbReference>
<reference evidence="1 2" key="1">
    <citation type="submission" date="2018-06" db="EMBL/GenBank/DDBJ databases">
        <title>ACT-28, a chromosomally-encoded AmpC with carbapenemase activity from Enterobacter kobei.</title>
        <authorList>
            <person name="Jousset A.B."/>
            <person name="Oueslati S."/>
            <person name="Bernabeu S."/>
            <person name="Takissian J."/>
            <person name="Creton E."/>
            <person name="Vogel A."/>
            <person name="Cotellon G."/>
            <person name="Bonnin R.A."/>
            <person name="Dortet L."/>
            <person name="Naas T."/>
        </authorList>
    </citation>
    <scope>NUCLEOTIDE SEQUENCE [LARGE SCALE GENOMIC DNA]</scope>
    <source>
        <strain evidence="1 2">149H6</strain>
    </source>
</reference>